<reference evidence="10" key="1">
    <citation type="submission" date="2016-10" db="EMBL/GenBank/DDBJ databases">
        <authorList>
            <person name="Varghese N."/>
            <person name="Submissions S."/>
        </authorList>
    </citation>
    <scope>NUCLEOTIDE SEQUENCE [LARGE SCALE GENOMIC DNA]</scope>
    <source>
        <strain evidence="10">DSM 44260</strain>
    </source>
</reference>
<keyword evidence="10" id="KW-1185">Reference proteome</keyword>
<proteinExistence type="predicted"/>
<keyword evidence="6" id="KW-0902">Two-component regulatory system</keyword>
<evidence type="ECO:0000256" key="6">
    <source>
        <dbReference type="ARBA" id="ARBA00023012"/>
    </source>
</evidence>
<dbReference type="SMART" id="SM00091">
    <property type="entry name" value="PAS"/>
    <property type="match status" value="1"/>
</dbReference>
<protein>
    <recommendedName>
        <fullName evidence="3">histidine kinase</fullName>
        <ecNumber evidence="3">2.7.13.3</ecNumber>
    </recommendedName>
</protein>
<dbReference type="SUPFAM" id="SSF55785">
    <property type="entry name" value="PYP-like sensor domain (PAS domain)"/>
    <property type="match status" value="1"/>
</dbReference>
<dbReference type="Gene3D" id="3.30.565.10">
    <property type="entry name" value="Histidine kinase-like ATPase, C-terminal domain"/>
    <property type="match status" value="1"/>
</dbReference>
<dbReference type="PANTHER" id="PTHR43547">
    <property type="entry name" value="TWO-COMPONENT HISTIDINE KINASE"/>
    <property type="match status" value="1"/>
</dbReference>
<dbReference type="RefSeq" id="WP_092780505.1">
    <property type="nucleotide sequence ID" value="NZ_FOGI01000008.1"/>
</dbReference>
<keyword evidence="4" id="KW-0597">Phosphoprotein</keyword>
<dbReference type="AlphaFoldDB" id="A0A1H9VAA8"/>
<dbReference type="Pfam" id="PF00512">
    <property type="entry name" value="HisKA"/>
    <property type="match status" value="1"/>
</dbReference>
<organism evidence="9 10">
    <name type="scientific">Actinokineospora terrae</name>
    <dbReference type="NCBI Taxonomy" id="155974"/>
    <lineage>
        <taxon>Bacteria</taxon>
        <taxon>Bacillati</taxon>
        <taxon>Actinomycetota</taxon>
        <taxon>Actinomycetes</taxon>
        <taxon>Pseudonocardiales</taxon>
        <taxon>Pseudonocardiaceae</taxon>
        <taxon>Actinokineospora</taxon>
    </lineage>
</organism>
<dbReference type="CDD" id="cd00130">
    <property type="entry name" value="PAS"/>
    <property type="match status" value="1"/>
</dbReference>
<dbReference type="SUPFAM" id="SSF55874">
    <property type="entry name" value="ATPase domain of HSP90 chaperone/DNA topoisomerase II/histidine kinase"/>
    <property type="match status" value="1"/>
</dbReference>
<feature type="domain" description="PAS" evidence="8">
    <location>
        <begin position="1"/>
        <end position="76"/>
    </location>
</feature>
<dbReference type="InterPro" id="IPR003594">
    <property type="entry name" value="HATPase_dom"/>
</dbReference>
<dbReference type="PANTHER" id="PTHR43547:SF2">
    <property type="entry name" value="HYBRID SIGNAL TRANSDUCTION HISTIDINE KINASE C"/>
    <property type="match status" value="1"/>
</dbReference>
<dbReference type="InterPro" id="IPR005467">
    <property type="entry name" value="His_kinase_dom"/>
</dbReference>
<accession>A0A1H9VAA8</accession>
<evidence type="ECO:0000259" key="7">
    <source>
        <dbReference type="PROSITE" id="PS50109"/>
    </source>
</evidence>
<keyword evidence="5 9" id="KW-0418">Kinase</keyword>
<dbReference type="EC" id="2.7.13.3" evidence="3"/>
<sequence>MDFRLLFESTPSPYLVIGPDLVIVEVNPAYLAATAKKRAELVGTHIFTAFPDNPDLLTADGVRNLRRSLETVLATGQPDTMPIQRYDIPVGPDGAFEERHWSPVNTPVTGPDGAIRYILHRAEDVTELVAARPSDERLERLEVDLFVRSRELKAANDRLAEAGAALRREHQAKDRFFAAVAHELRTPLSALRAAAEVLSLDAAEHMALGVLDRQVTALTRMTDDLLDAGRVITGNLRVDPRPLDLREVVADAVGPPGLHGREVVVSVPDEPVVVLGDPVRLGQAVGNLLSNAVRYSSAGTPVRVGLVVAAGTAEVAVVDSGIGFDPALTEVLFQDFTRVADTRTGGLGLGLAIVRGVVSAHGGTVTAHSDGPGTGARFALRLPLFG</sequence>
<dbReference type="GO" id="GO:0005886">
    <property type="term" value="C:plasma membrane"/>
    <property type="evidence" value="ECO:0007669"/>
    <property type="project" value="UniProtKB-SubCell"/>
</dbReference>
<dbReference type="Gene3D" id="3.30.450.20">
    <property type="entry name" value="PAS domain"/>
    <property type="match status" value="1"/>
</dbReference>
<dbReference type="SUPFAM" id="SSF47384">
    <property type="entry name" value="Homodimeric domain of signal transducing histidine kinase"/>
    <property type="match status" value="1"/>
</dbReference>
<dbReference type="GO" id="GO:0000155">
    <property type="term" value="F:phosphorelay sensor kinase activity"/>
    <property type="evidence" value="ECO:0007669"/>
    <property type="project" value="InterPro"/>
</dbReference>
<comment type="catalytic activity">
    <reaction evidence="1">
        <text>ATP + protein L-histidine = ADP + protein N-phospho-L-histidine.</text>
        <dbReference type="EC" id="2.7.13.3"/>
    </reaction>
</comment>
<evidence type="ECO:0000313" key="9">
    <source>
        <dbReference type="EMBL" id="SES18750.1"/>
    </source>
</evidence>
<dbReference type="CDD" id="cd00075">
    <property type="entry name" value="HATPase"/>
    <property type="match status" value="1"/>
</dbReference>
<dbReference type="EMBL" id="FOGI01000008">
    <property type="protein sequence ID" value="SES18750.1"/>
    <property type="molecule type" value="Genomic_DNA"/>
</dbReference>
<dbReference type="PROSITE" id="PS50109">
    <property type="entry name" value="HIS_KIN"/>
    <property type="match status" value="1"/>
</dbReference>
<dbReference type="InterPro" id="IPR035965">
    <property type="entry name" value="PAS-like_dom_sf"/>
</dbReference>
<dbReference type="Pfam" id="PF02518">
    <property type="entry name" value="HATPase_c"/>
    <property type="match status" value="1"/>
</dbReference>
<dbReference type="SMART" id="SM00387">
    <property type="entry name" value="HATPase_c"/>
    <property type="match status" value="1"/>
</dbReference>
<feature type="domain" description="Histidine kinase" evidence="7">
    <location>
        <begin position="179"/>
        <end position="386"/>
    </location>
</feature>
<dbReference type="InterPro" id="IPR004358">
    <property type="entry name" value="Sig_transdc_His_kin-like_C"/>
</dbReference>
<evidence type="ECO:0000313" key="10">
    <source>
        <dbReference type="Proteomes" id="UP000199051"/>
    </source>
</evidence>
<gene>
    <name evidence="9" type="ORF">SAMN04487818_108211</name>
</gene>
<dbReference type="InterPro" id="IPR003661">
    <property type="entry name" value="HisK_dim/P_dom"/>
</dbReference>
<dbReference type="InterPro" id="IPR036890">
    <property type="entry name" value="HATPase_C_sf"/>
</dbReference>
<dbReference type="PRINTS" id="PR00344">
    <property type="entry name" value="BCTRLSENSOR"/>
</dbReference>
<evidence type="ECO:0000256" key="5">
    <source>
        <dbReference type="ARBA" id="ARBA00022777"/>
    </source>
</evidence>
<evidence type="ECO:0000256" key="3">
    <source>
        <dbReference type="ARBA" id="ARBA00012438"/>
    </source>
</evidence>
<dbReference type="Pfam" id="PF08448">
    <property type="entry name" value="PAS_4"/>
    <property type="match status" value="1"/>
</dbReference>
<dbReference type="PROSITE" id="PS50112">
    <property type="entry name" value="PAS"/>
    <property type="match status" value="1"/>
</dbReference>
<evidence type="ECO:0000259" key="8">
    <source>
        <dbReference type="PROSITE" id="PS50112"/>
    </source>
</evidence>
<dbReference type="CDD" id="cd00082">
    <property type="entry name" value="HisKA"/>
    <property type="match status" value="1"/>
</dbReference>
<keyword evidence="5 9" id="KW-0808">Transferase</keyword>
<dbReference type="InterPro" id="IPR013656">
    <property type="entry name" value="PAS_4"/>
</dbReference>
<dbReference type="InterPro" id="IPR000014">
    <property type="entry name" value="PAS"/>
</dbReference>
<dbReference type="InterPro" id="IPR036097">
    <property type="entry name" value="HisK_dim/P_sf"/>
</dbReference>
<evidence type="ECO:0000256" key="1">
    <source>
        <dbReference type="ARBA" id="ARBA00000085"/>
    </source>
</evidence>
<comment type="subcellular location">
    <subcellularLocation>
        <location evidence="2">Cell membrane</location>
    </subcellularLocation>
</comment>
<evidence type="ECO:0000256" key="2">
    <source>
        <dbReference type="ARBA" id="ARBA00004236"/>
    </source>
</evidence>
<name>A0A1H9VAA8_9PSEU</name>
<dbReference type="Gene3D" id="1.10.287.130">
    <property type="match status" value="1"/>
</dbReference>
<evidence type="ECO:0000256" key="4">
    <source>
        <dbReference type="ARBA" id="ARBA00022553"/>
    </source>
</evidence>
<dbReference type="STRING" id="155974.SAMN04487818_108211"/>
<dbReference type="Proteomes" id="UP000199051">
    <property type="component" value="Unassembled WGS sequence"/>
</dbReference>
<dbReference type="SMART" id="SM00388">
    <property type="entry name" value="HisKA"/>
    <property type="match status" value="1"/>
</dbReference>